<proteinExistence type="predicted"/>
<reference evidence="2" key="1">
    <citation type="journal article" date="2023" name="G3 (Bethesda)">
        <title>Genome assembly and association tests identify interacting loci associated with vigor, precocity, and sex in interspecific pistachio rootstocks.</title>
        <authorList>
            <person name="Palmer W."/>
            <person name="Jacygrad E."/>
            <person name="Sagayaradj S."/>
            <person name="Cavanaugh K."/>
            <person name="Han R."/>
            <person name="Bertier L."/>
            <person name="Beede B."/>
            <person name="Kafkas S."/>
            <person name="Golino D."/>
            <person name="Preece J."/>
            <person name="Michelmore R."/>
        </authorList>
    </citation>
    <scope>NUCLEOTIDE SEQUENCE [LARGE SCALE GENOMIC DNA]</scope>
</reference>
<name>A0ACC1BAC4_9ROSI</name>
<evidence type="ECO:0000313" key="1">
    <source>
        <dbReference type="EMBL" id="KAJ0095870.1"/>
    </source>
</evidence>
<keyword evidence="2" id="KW-1185">Reference proteome</keyword>
<accession>A0ACC1BAC4</accession>
<evidence type="ECO:0000313" key="2">
    <source>
        <dbReference type="Proteomes" id="UP001164250"/>
    </source>
</evidence>
<dbReference type="Proteomes" id="UP001164250">
    <property type="component" value="Chromosome 6"/>
</dbReference>
<sequence length="204" mass="22300">MINILIYWWTYAWLFNLLQGISIAPSLKIELGAFRMEKIDWRSSSSLAKSMGAVVLITGAFTMTYYKGPPLLLTPSTSNSSLQLFLQQSNWVIGGLLLIVDCLFASTWLIVQGIFGSTFQVGISTWCLHRTGPVFVSMFKPLGIVIAAAVGVIFSGDTLYLGSFIGAAVIVIGFYSVMWGKAKEEYVDTGVRSFDPQKGSSLAN</sequence>
<protein>
    <submittedName>
        <fullName evidence="1">Uncharacterized protein</fullName>
    </submittedName>
</protein>
<dbReference type="EMBL" id="CM047902">
    <property type="protein sequence ID" value="KAJ0095870.1"/>
    <property type="molecule type" value="Genomic_DNA"/>
</dbReference>
<organism evidence="1 2">
    <name type="scientific">Pistacia atlantica</name>
    <dbReference type="NCBI Taxonomy" id="434234"/>
    <lineage>
        <taxon>Eukaryota</taxon>
        <taxon>Viridiplantae</taxon>
        <taxon>Streptophyta</taxon>
        <taxon>Embryophyta</taxon>
        <taxon>Tracheophyta</taxon>
        <taxon>Spermatophyta</taxon>
        <taxon>Magnoliopsida</taxon>
        <taxon>eudicotyledons</taxon>
        <taxon>Gunneridae</taxon>
        <taxon>Pentapetalae</taxon>
        <taxon>rosids</taxon>
        <taxon>malvids</taxon>
        <taxon>Sapindales</taxon>
        <taxon>Anacardiaceae</taxon>
        <taxon>Pistacia</taxon>
    </lineage>
</organism>
<gene>
    <name evidence="1" type="ORF">Patl1_16206</name>
</gene>
<comment type="caution">
    <text evidence="1">The sequence shown here is derived from an EMBL/GenBank/DDBJ whole genome shotgun (WGS) entry which is preliminary data.</text>
</comment>